<dbReference type="InterPro" id="IPR000843">
    <property type="entry name" value="HTH_LacI"/>
</dbReference>
<accession>A0AAJ1IGD8</accession>
<evidence type="ECO:0000256" key="3">
    <source>
        <dbReference type="ARBA" id="ARBA00023163"/>
    </source>
</evidence>
<gene>
    <name evidence="5" type="ORF">PQJ61_11900</name>
</gene>
<dbReference type="Proteomes" id="UP001221217">
    <property type="component" value="Unassembled WGS sequence"/>
</dbReference>
<dbReference type="GO" id="GO:0000976">
    <property type="term" value="F:transcription cis-regulatory region binding"/>
    <property type="evidence" value="ECO:0007669"/>
    <property type="project" value="TreeGrafter"/>
</dbReference>
<dbReference type="InterPro" id="IPR010982">
    <property type="entry name" value="Lambda_DNA-bd_dom_sf"/>
</dbReference>
<keyword evidence="2 5" id="KW-0238">DNA-binding</keyword>
<evidence type="ECO:0000256" key="2">
    <source>
        <dbReference type="ARBA" id="ARBA00023125"/>
    </source>
</evidence>
<evidence type="ECO:0000313" key="6">
    <source>
        <dbReference type="Proteomes" id="UP001221217"/>
    </source>
</evidence>
<feature type="domain" description="HTH lacI-type" evidence="4">
    <location>
        <begin position="2"/>
        <end position="56"/>
    </location>
</feature>
<dbReference type="PANTHER" id="PTHR30146:SF109">
    <property type="entry name" value="HTH-TYPE TRANSCRIPTIONAL REGULATOR GALS"/>
    <property type="match status" value="1"/>
</dbReference>
<dbReference type="SMART" id="SM00354">
    <property type="entry name" value="HTH_LACI"/>
    <property type="match status" value="1"/>
</dbReference>
<reference evidence="5 6" key="1">
    <citation type="submission" date="2022-12" db="EMBL/GenBank/DDBJ databases">
        <title>Metagenome assembled genome from gulf of manar.</title>
        <authorList>
            <person name="Kohli P."/>
            <person name="Pk S."/>
            <person name="Venkata Ramana C."/>
            <person name="Sasikala C."/>
        </authorList>
    </citation>
    <scope>NUCLEOTIDE SEQUENCE [LARGE SCALE GENOMIC DNA]</scope>
    <source>
        <strain evidence="5">JB008</strain>
    </source>
</reference>
<name>A0AAJ1IGD8_9SPIO</name>
<dbReference type="InterPro" id="IPR046335">
    <property type="entry name" value="LacI/GalR-like_sensor"/>
</dbReference>
<keyword evidence="1" id="KW-0805">Transcription regulation</keyword>
<evidence type="ECO:0000259" key="4">
    <source>
        <dbReference type="PROSITE" id="PS50932"/>
    </source>
</evidence>
<dbReference type="EMBL" id="JAQQAL010000025">
    <property type="protein sequence ID" value="MDC7227457.1"/>
    <property type="molecule type" value="Genomic_DNA"/>
</dbReference>
<dbReference type="AlphaFoldDB" id="A0AAJ1IGD8"/>
<dbReference type="Pfam" id="PF00356">
    <property type="entry name" value="LacI"/>
    <property type="match status" value="1"/>
</dbReference>
<dbReference type="CDD" id="cd01392">
    <property type="entry name" value="HTH_LacI"/>
    <property type="match status" value="1"/>
</dbReference>
<protein>
    <submittedName>
        <fullName evidence="5">LacI family DNA-binding transcriptional regulator</fullName>
    </submittedName>
</protein>
<keyword evidence="3" id="KW-0804">Transcription</keyword>
<comment type="caution">
    <text evidence="5">The sequence shown here is derived from an EMBL/GenBank/DDBJ whole genome shotgun (WGS) entry which is preliminary data.</text>
</comment>
<sequence>MPNIREVAKASGYSVATISRVINHPNSVSPDTREKVFKIMRDMEYTPNTHARGLALDKSNSIALILPDVLDMSYIKIARGIEEIAHQKGYFVFLCNSENNHERELENLDMLVKGRRVDGIILVNSLLSDDELYSLQKEKVPIVLAGRKRQIENTNAVYIDYARGSYNAAKHFISLGYRSLGFISNKSTAFEDEEKFSGFVQAINEHSISINENFIIEDEKSIRGGTRAAKKLLMGKSLPEALLVSCDPAALAVLKCLNENEIKVPEQIAIIGFDNVDISELVSPRLTTIAFPAHKLGLLSARLLFDDIDNRGYESQEIFLQTALNIRESCGHGRTKY</sequence>
<proteinExistence type="predicted"/>
<dbReference type="CDD" id="cd06267">
    <property type="entry name" value="PBP1_LacI_sugar_binding-like"/>
    <property type="match status" value="1"/>
</dbReference>
<dbReference type="SUPFAM" id="SSF47413">
    <property type="entry name" value="lambda repressor-like DNA-binding domains"/>
    <property type="match status" value="1"/>
</dbReference>
<dbReference type="PROSITE" id="PS50932">
    <property type="entry name" value="HTH_LACI_2"/>
    <property type="match status" value="1"/>
</dbReference>
<dbReference type="PANTHER" id="PTHR30146">
    <property type="entry name" value="LACI-RELATED TRANSCRIPTIONAL REPRESSOR"/>
    <property type="match status" value="1"/>
</dbReference>
<dbReference type="Gene3D" id="1.10.260.40">
    <property type="entry name" value="lambda repressor-like DNA-binding domains"/>
    <property type="match status" value="1"/>
</dbReference>
<dbReference type="GO" id="GO:0003700">
    <property type="term" value="F:DNA-binding transcription factor activity"/>
    <property type="evidence" value="ECO:0007669"/>
    <property type="project" value="TreeGrafter"/>
</dbReference>
<dbReference type="Gene3D" id="3.40.50.2300">
    <property type="match status" value="2"/>
</dbReference>
<dbReference type="SUPFAM" id="SSF53822">
    <property type="entry name" value="Periplasmic binding protein-like I"/>
    <property type="match status" value="1"/>
</dbReference>
<dbReference type="Pfam" id="PF13377">
    <property type="entry name" value="Peripla_BP_3"/>
    <property type="match status" value="1"/>
</dbReference>
<dbReference type="InterPro" id="IPR028082">
    <property type="entry name" value="Peripla_BP_I"/>
</dbReference>
<organism evidence="5 6">
    <name type="scientific">Candidatus Thalassospirochaeta sargassi</name>
    <dbReference type="NCBI Taxonomy" id="3119039"/>
    <lineage>
        <taxon>Bacteria</taxon>
        <taxon>Pseudomonadati</taxon>
        <taxon>Spirochaetota</taxon>
        <taxon>Spirochaetia</taxon>
        <taxon>Spirochaetales</taxon>
        <taxon>Spirochaetaceae</taxon>
        <taxon>Candidatus Thalassospirochaeta</taxon>
    </lineage>
</organism>
<evidence type="ECO:0000313" key="5">
    <source>
        <dbReference type="EMBL" id="MDC7227457.1"/>
    </source>
</evidence>
<evidence type="ECO:0000256" key="1">
    <source>
        <dbReference type="ARBA" id="ARBA00023015"/>
    </source>
</evidence>